<accession>A0A2N0X5L7</accession>
<dbReference type="AlphaFoldDB" id="A0A2N0X5L7"/>
<name>A0A2N0X5L7_9CORY</name>
<gene>
    <name evidence="1" type="ORF">CXB45_09470</name>
</gene>
<evidence type="ECO:0008006" key="3">
    <source>
        <dbReference type="Google" id="ProtNLM"/>
    </source>
</evidence>
<dbReference type="Proteomes" id="UP000233249">
    <property type="component" value="Unassembled WGS sequence"/>
</dbReference>
<dbReference type="RefSeq" id="WP_101174206.1">
    <property type="nucleotide sequence ID" value="NZ_JAKRKB010000002.1"/>
</dbReference>
<reference evidence="1 2" key="1">
    <citation type="submission" date="2017-12" db="EMBL/GenBank/DDBJ databases">
        <title>Corynebacterium mastitidis 16-1433 Genome.</title>
        <authorList>
            <person name="Gulvik C.A."/>
        </authorList>
    </citation>
    <scope>NUCLEOTIDE SEQUENCE [LARGE SCALE GENOMIC DNA]</scope>
    <source>
        <strain evidence="1 2">16-1433</strain>
    </source>
</reference>
<comment type="caution">
    <text evidence="1">The sequence shown here is derived from an EMBL/GenBank/DDBJ whole genome shotgun (WGS) entry which is preliminary data.</text>
</comment>
<dbReference type="OrthoDB" id="3267646at2"/>
<sequence>MSILHLSRRALTAILGVAGVLHFLQPQPFDQIVPSWVPGSPRLSTYASGAAEVALAAGLNHPSTRKVAARAAAALFVAVFPANVEMARQWVPQSRAKAAISLLRLPLQIPLVTSALRLTR</sequence>
<evidence type="ECO:0000313" key="2">
    <source>
        <dbReference type="Proteomes" id="UP000233249"/>
    </source>
</evidence>
<proteinExistence type="predicted"/>
<dbReference type="PANTHER" id="PTHR36974">
    <property type="entry name" value="MEMBRANE PROTEIN-RELATED"/>
    <property type="match status" value="1"/>
</dbReference>
<dbReference type="EMBL" id="PJAF01000032">
    <property type="protein sequence ID" value="PKF67985.1"/>
    <property type="molecule type" value="Genomic_DNA"/>
</dbReference>
<dbReference type="STRING" id="1121365.GCA_000375365_01761"/>
<evidence type="ECO:0000313" key="1">
    <source>
        <dbReference type="EMBL" id="PKF67985.1"/>
    </source>
</evidence>
<organism evidence="1 2">
    <name type="scientific">Corynebacterium mastitidis</name>
    <dbReference type="NCBI Taxonomy" id="161890"/>
    <lineage>
        <taxon>Bacteria</taxon>
        <taxon>Bacillati</taxon>
        <taxon>Actinomycetota</taxon>
        <taxon>Actinomycetes</taxon>
        <taxon>Mycobacteriales</taxon>
        <taxon>Corynebacteriaceae</taxon>
        <taxon>Corynebacterium</taxon>
    </lineage>
</organism>
<dbReference type="PANTHER" id="PTHR36974:SF1">
    <property type="entry name" value="DOXX FAMILY MEMBRANE PROTEIN"/>
    <property type="match status" value="1"/>
</dbReference>
<protein>
    <recommendedName>
        <fullName evidence="3">DoxX family protein</fullName>
    </recommendedName>
</protein>